<comment type="caution">
    <text evidence="2">The sequence shown here is derived from an EMBL/GenBank/DDBJ whole genome shotgun (WGS) entry which is preliminary data.</text>
</comment>
<dbReference type="AlphaFoldDB" id="A0A2P6VPK4"/>
<dbReference type="STRING" id="554055.A0A2P6VPK4"/>
<evidence type="ECO:0000256" key="1">
    <source>
        <dbReference type="SAM" id="MobiDB-lite"/>
    </source>
</evidence>
<dbReference type="InterPro" id="IPR027417">
    <property type="entry name" value="P-loop_NTPase"/>
</dbReference>
<dbReference type="EMBL" id="LHPF02000001">
    <property type="protein sequence ID" value="PSC76026.1"/>
    <property type="molecule type" value="Genomic_DNA"/>
</dbReference>
<proteinExistence type="predicted"/>
<feature type="region of interest" description="Disordered" evidence="1">
    <location>
        <begin position="139"/>
        <end position="158"/>
    </location>
</feature>
<name>A0A2P6VPK4_9CHLO</name>
<sequence>MWRVAETQLRCGLSCLVDCPLARRTLFDRAAALAAQYGARLALVELQPGDAEVWRRRVEQRGAADAGTEHAHKPGSWSDIQTVLQRTLAARGGVQTWNSSRATSPTEIEPLDRVTPEQLAQVAAEVAAEVAAASCTLPAEAATPPSKGPSPARLSLEDSAGPRLGAKAAADAAGETGAPFGGAACAERLRGAAPAGPAASQQSFHTASAAGTLASPLGTPCGGASPAHTPSCGPSPYAGPSAAASRQLSRQSSFSQPYFAEFEGEAEAVLRHQRASEQSSGGGAHGSGAVTPRAAPARCTTDNSGSLRAAQLLEAQDQMTMEELHDVSASFNHVFVPPWAVPAPPPAPLVETVRSYREAAVQAGGTGGDPPSRRSSHTGEDMADHYEAFMQHFGASLPHLAMALADLHLARGGGDPLFVKSQYFFNTLLQMKDEMFQLGERLVEPRPRERLLE</sequence>
<feature type="compositionally biased region" description="Low complexity" evidence="1">
    <location>
        <begin position="230"/>
        <end position="250"/>
    </location>
</feature>
<evidence type="ECO:0000313" key="3">
    <source>
        <dbReference type="Proteomes" id="UP000239649"/>
    </source>
</evidence>
<dbReference type="Proteomes" id="UP000239649">
    <property type="component" value="Unassembled WGS sequence"/>
</dbReference>
<feature type="region of interest" description="Disordered" evidence="1">
    <location>
        <begin position="94"/>
        <end position="113"/>
    </location>
</feature>
<organism evidence="2 3">
    <name type="scientific">Micractinium conductrix</name>
    <dbReference type="NCBI Taxonomy" id="554055"/>
    <lineage>
        <taxon>Eukaryota</taxon>
        <taxon>Viridiplantae</taxon>
        <taxon>Chlorophyta</taxon>
        <taxon>core chlorophytes</taxon>
        <taxon>Trebouxiophyceae</taxon>
        <taxon>Chlorellales</taxon>
        <taxon>Chlorellaceae</taxon>
        <taxon>Chlorella clade</taxon>
        <taxon>Micractinium</taxon>
    </lineage>
</organism>
<dbReference type="PANTHER" id="PTHR37807">
    <property type="entry name" value="OS07G0160300 PROTEIN"/>
    <property type="match status" value="1"/>
</dbReference>
<evidence type="ECO:0000313" key="2">
    <source>
        <dbReference type="EMBL" id="PSC76026.1"/>
    </source>
</evidence>
<dbReference type="OrthoDB" id="342190at2759"/>
<dbReference type="PANTHER" id="PTHR37807:SF3">
    <property type="entry name" value="OS07G0160300 PROTEIN"/>
    <property type="match status" value="1"/>
</dbReference>
<dbReference type="Gene3D" id="3.40.50.300">
    <property type="entry name" value="P-loop containing nucleotide triphosphate hydrolases"/>
    <property type="match status" value="1"/>
</dbReference>
<feature type="region of interest" description="Disordered" evidence="1">
    <location>
        <begin position="360"/>
        <end position="379"/>
    </location>
</feature>
<feature type="region of interest" description="Disordered" evidence="1">
    <location>
        <begin position="221"/>
        <end position="250"/>
    </location>
</feature>
<protein>
    <submittedName>
        <fullName evidence="2">Uncharacterized protein</fullName>
    </submittedName>
</protein>
<feature type="compositionally biased region" description="Polar residues" evidence="1">
    <location>
        <begin position="95"/>
        <end position="106"/>
    </location>
</feature>
<keyword evidence="3" id="KW-1185">Reference proteome</keyword>
<reference evidence="2 3" key="1">
    <citation type="journal article" date="2018" name="Plant J.">
        <title>Genome sequences of Chlorella sorokiniana UTEX 1602 and Micractinium conductrix SAG 241.80: implications to maltose excretion by a green alga.</title>
        <authorList>
            <person name="Arriola M.B."/>
            <person name="Velmurugan N."/>
            <person name="Zhang Y."/>
            <person name="Plunkett M.H."/>
            <person name="Hondzo H."/>
            <person name="Barney B.M."/>
        </authorList>
    </citation>
    <scope>NUCLEOTIDE SEQUENCE [LARGE SCALE GENOMIC DNA]</scope>
    <source>
        <strain evidence="2 3">SAG 241.80</strain>
    </source>
</reference>
<accession>A0A2P6VPK4</accession>
<feature type="region of interest" description="Disordered" evidence="1">
    <location>
        <begin position="271"/>
        <end position="302"/>
    </location>
</feature>
<gene>
    <name evidence="2" type="ORF">C2E20_0200</name>
</gene>